<dbReference type="PANTHER" id="PTHR48169:SF7">
    <property type="entry name" value="CASPASE 10"/>
    <property type="match status" value="1"/>
</dbReference>
<dbReference type="PROSITE" id="PS50168">
    <property type="entry name" value="DED"/>
    <property type="match status" value="1"/>
</dbReference>
<dbReference type="Gene3D" id="1.10.533.10">
    <property type="entry name" value="Death Domain, Fas"/>
    <property type="match status" value="1"/>
</dbReference>
<protein>
    <recommendedName>
        <fullName evidence="2">DED domain-containing protein</fullName>
    </recommendedName>
</protein>
<organism evidence="3 4">
    <name type="scientific">Geodia barretti</name>
    <name type="common">Barrett's horny sponge</name>
    <dbReference type="NCBI Taxonomy" id="519541"/>
    <lineage>
        <taxon>Eukaryota</taxon>
        <taxon>Metazoa</taxon>
        <taxon>Porifera</taxon>
        <taxon>Demospongiae</taxon>
        <taxon>Heteroscleromorpha</taxon>
        <taxon>Tetractinellida</taxon>
        <taxon>Astrophorina</taxon>
        <taxon>Geodiidae</taxon>
        <taxon>Geodia</taxon>
    </lineage>
</organism>
<dbReference type="EMBL" id="CASHTH010002860">
    <property type="protein sequence ID" value="CAI8036323.1"/>
    <property type="molecule type" value="Genomic_DNA"/>
</dbReference>
<dbReference type="Pfam" id="PF01335">
    <property type="entry name" value="DED"/>
    <property type="match status" value="1"/>
</dbReference>
<gene>
    <name evidence="3" type="ORF">GBAR_LOCUS20356</name>
</gene>
<keyword evidence="4" id="KW-1185">Reference proteome</keyword>
<dbReference type="InterPro" id="IPR011029">
    <property type="entry name" value="DEATH-like_dom_sf"/>
</dbReference>
<dbReference type="AlphaFoldDB" id="A0AA35WWD5"/>
<accession>A0AA35WWD5</accession>
<dbReference type="InterPro" id="IPR001875">
    <property type="entry name" value="DED_dom"/>
</dbReference>
<evidence type="ECO:0000256" key="1">
    <source>
        <dbReference type="ARBA" id="ARBA00022703"/>
    </source>
</evidence>
<reference evidence="3" key="1">
    <citation type="submission" date="2023-03" db="EMBL/GenBank/DDBJ databases">
        <authorList>
            <person name="Steffen K."/>
            <person name="Cardenas P."/>
        </authorList>
    </citation>
    <scope>NUCLEOTIDE SEQUENCE</scope>
</reference>
<dbReference type="GO" id="GO:0042981">
    <property type="term" value="P:regulation of apoptotic process"/>
    <property type="evidence" value="ECO:0007669"/>
    <property type="project" value="InterPro"/>
</dbReference>
<feature type="domain" description="DED" evidence="2">
    <location>
        <begin position="14"/>
        <end position="92"/>
    </location>
</feature>
<proteinExistence type="predicted"/>
<dbReference type="SUPFAM" id="SSF47986">
    <property type="entry name" value="DEATH domain"/>
    <property type="match status" value="1"/>
</dbReference>
<name>A0AA35WWD5_GEOBA</name>
<evidence type="ECO:0000313" key="3">
    <source>
        <dbReference type="EMBL" id="CAI8036323.1"/>
    </source>
</evidence>
<dbReference type="GO" id="GO:0006915">
    <property type="term" value="P:apoptotic process"/>
    <property type="evidence" value="ECO:0007669"/>
    <property type="project" value="UniProtKB-KW"/>
</dbReference>
<sequence>MTFRVPPVQPKPSPHRRRLLQLSKSLEQQDINELLYLSEDFIPQMEAMGIKCGVDLMRSLEKHGRLGPGQYEYLVSCLIEIGRIDLAQKLEPATSSFGMEGQLHLPPAIHWKHKSIQDKKMQFLKGKGELHQLLRNPTFLEAWVNDTLRQLSTQLEYTDTEWQQSTPRAHNTNQTLKAAGKLIFGTLQQSGFFIAELEQHHEGLPLSANMQLLERLEEDLSTALGISPLRCAAPSTQIESIQRFKDKHPLSVVATKLFASLSDLLKELYGETEAKKQLKDLEESVGAFKSLLHTNAHLCFGFLSLVHLTDTVASSGAKVLDQEAKEIIASLVQGFPTGAILTVSKLTLAALEGTSVLKALREDKEMEVLFSADPPTIPCPCKANKSLRFGLLTVLLTLYKSANLTRCEWKSIQSQIMQQFRMNLSEPTYNPFLEIDTIVMNSLDRLFKHFSSSTLPTLSDMSDQLKHFSFSLP</sequence>
<dbReference type="SMART" id="SM00031">
    <property type="entry name" value="DED"/>
    <property type="match status" value="1"/>
</dbReference>
<comment type="caution">
    <text evidence="3">The sequence shown here is derived from an EMBL/GenBank/DDBJ whole genome shotgun (WGS) entry which is preliminary data.</text>
</comment>
<dbReference type="PANTHER" id="PTHR48169">
    <property type="entry name" value="DED DOMAIN-CONTAINING PROTEIN"/>
    <property type="match status" value="1"/>
</dbReference>
<keyword evidence="1" id="KW-0053">Apoptosis</keyword>
<dbReference type="Proteomes" id="UP001174909">
    <property type="component" value="Unassembled WGS sequence"/>
</dbReference>
<dbReference type="CDD" id="cd00045">
    <property type="entry name" value="DED"/>
    <property type="match status" value="1"/>
</dbReference>
<evidence type="ECO:0000259" key="2">
    <source>
        <dbReference type="PROSITE" id="PS50168"/>
    </source>
</evidence>
<evidence type="ECO:0000313" key="4">
    <source>
        <dbReference type="Proteomes" id="UP001174909"/>
    </source>
</evidence>